<feature type="compositionally biased region" description="Basic and acidic residues" evidence="1">
    <location>
        <begin position="110"/>
        <end position="130"/>
    </location>
</feature>
<sequence length="295" mass="33282">MGRGERLRLAQRDAGTRRIERNLDPAQPHFRVARARGQVKRHQGVGLRRVKGVVAQQQQGCRRQPGVGTQGLRGFGERSGAIAGAVLQRADHDPRRRQLGVGLQNVTREFDGGFRRRDSSQQRGQFEHRVATQRRRRQRQPPRHRAARVGVAAQRDQQLRGPVLRLRRRGLRRTPGVDRVERLLRRAGAQRDRRGALVELGGVHVARSLQQLPVGHARITGARGHFAGEHRVEPARKLVGVVALGQRRAGRGDLRRGRIRGRDLGRSPSRAGQDDCGRCGKYGEAHRRFLSVRRF</sequence>
<proteinExistence type="predicted"/>
<gene>
    <name evidence="2" type="ORF">GALL_417840</name>
</gene>
<comment type="caution">
    <text evidence="2">The sequence shown here is derived from an EMBL/GenBank/DDBJ whole genome shotgun (WGS) entry which is preliminary data.</text>
</comment>
<feature type="compositionally biased region" description="Basic and acidic residues" evidence="1">
    <location>
        <begin position="1"/>
        <end position="23"/>
    </location>
</feature>
<organism evidence="2">
    <name type="scientific">mine drainage metagenome</name>
    <dbReference type="NCBI Taxonomy" id="410659"/>
    <lineage>
        <taxon>unclassified sequences</taxon>
        <taxon>metagenomes</taxon>
        <taxon>ecological metagenomes</taxon>
    </lineage>
</organism>
<protein>
    <submittedName>
        <fullName evidence="2">Uncharacterized protein</fullName>
    </submittedName>
</protein>
<evidence type="ECO:0000256" key="1">
    <source>
        <dbReference type="SAM" id="MobiDB-lite"/>
    </source>
</evidence>
<dbReference type="AlphaFoldDB" id="A0A1J5PZN4"/>
<feature type="region of interest" description="Disordered" evidence="1">
    <location>
        <begin position="1"/>
        <end position="27"/>
    </location>
</feature>
<accession>A0A1J5PZN4</accession>
<feature type="compositionally biased region" description="Basic residues" evidence="1">
    <location>
        <begin position="131"/>
        <end position="147"/>
    </location>
</feature>
<reference evidence="2" key="1">
    <citation type="submission" date="2016-10" db="EMBL/GenBank/DDBJ databases">
        <title>Sequence of Gallionella enrichment culture.</title>
        <authorList>
            <person name="Poehlein A."/>
            <person name="Muehling M."/>
            <person name="Daniel R."/>
        </authorList>
    </citation>
    <scope>NUCLEOTIDE SEQUENCE</scope>
</reference>
<feature type="region of interest" description="Disordered" evidence="1">
    <location>
        <begin position="110"/>
        <end position="154"/>
    </location>
</feature>
<evidence type="ECO:0000313" key="2">
    <source>
        <dbReference type="EMBL" id="OIQ76530.1"/>
    </source>
</evidence>
<dbReference type="EMBL" id="MLJW01001842">
    <property type="protein sequence ID" value="OIQ76530.1"/>
    <property type="molecule type" value="Genomic_DNA"/>
</dbReference>
<name>A0A1J5PZN4_9ZZZZ</name>